<evidence type="ECO:0000256" key="6">
    <source>
        <dbReference type="ARBA" id="ARBA00024893"/>
    </source>
</evidence>
<gene>
    <name evidence="10" type="ORF">TCE0_034r10723</name>
</gene>
<dbReference type="EMBL" id="DF933830">
    <property type="protein sequence ID" value="GAM39290.1"/>
    <property type="molecule type" value="Genomic_DNA"/>
</dbReference>
<accession>A0A6V8HCT4</accession>
<dbReference type="AlphaFoldDB" id="A0A6V8HCT4"/>
<dbReference type="SMART" id="SM00025">
    <property type="entry name" value="Pumilio"/>
    <property type="match status" value="8"/>
</dbReference>
<evidence type="ECO:0000313" key="11">
    <source>
        <dbReference type="Proteomes" id="UP000053095"/>
    </source>
</evidence>
<evidence type="ECO:0000256" key="3">
    <source>
        <dbReference type="ARBA" id="ARBA00022517"/>
    </source>
</evidence>
<reference evidence="11" key="1">
    <citation type="journal article" date="2015" name="Genome Announc.">
        <title>Draft genome sequence of Talaromyces cellulolyticus strain Y-94, a source of lignocellulosic biomass-degrading enzymes.</title>
        <authorList>
            <person name="Fujii T."/>
            <person name="Koike H."/>
            <person name="Sawayama S."/>
            <person name="Yano S."/>
            <person name="Inoue H."/>
        </authorList>
    </citation>
    <scope>NUCLEOTIDE SEQUENCE [LARGE SCALE GENOMIC DNA]</scope>
    <source>
        <strain evidence="11">Y-94</strain>
    </source>
</reference>
<evidence type="ECO:0000256" key="2">
    <source>
        <dbReference type="ARBA" id="ARBA00016427"/>
    </source>
</evidence>
<evidence type="ECO:0000256" key="7">
    <source>
        <dbReference type="ARBA" id="ARBA00030932"/>
    </source>
</evidence>
<organism evidence="10 11">
    <name type="scientific">Talaromyces pinophilus</name>
    <name type="common">Penicillium pinophilum</name>
    <dbReference type="NCBI Taxonomy" id="128442"/>
    <lineage>
        <taxon>Eukaryota</taxon>
        <taxon>Fungi</taxon>
        <taxon>Dikarya</taxon>
        <taxon>Ascomycota</taxon>
        <taxon>Pezizomycotina</taxon>
        <taxon>Eurotiomycetes</taxon>
        <taxon>Eurotiomycetidae</taxon>
        <taxon>Eurotiales</taxon>
        <taxon>Trichocomaceae</taxon>
        <taxon>Talaromyces</taxon>
        <taxon>Talaromyces sect. Talaromyces</taxon>
    </lineage>
</organism>
<comment type="subcellular location">
    <subcellularLocation>
        <location evidence="1">Nucleus</location>
        <location evidence="1">Nucleolus</location>
    </subcellularLocation>
</comment>
<dbReference type="PANTHER" id="PTHR13102:SF0">
    <property type="entry name" value="NUCLEOLAR PROTEIN 9"/>
    <property type="match status" value="1"/>
</dbReference>
<dbReference type="PANTHER" id="PTHR13102">
    <property type="entry name" value="NUCLEOLAR PROTEIN 9"/>
    <property type="match status" value="1"/>
</dbReference>
<dbReference type="GO" id="GO:0030686">
    <property type="term" value="C:90S preribosome"/>
    <property type="evidence" value="ECO:0007669"/>
    <property type="project" value="TreeGrafter"/>
</dbReference>
<feature type="region of interest" description="Disordered" evidence="9">
    <location>
        <begin position="1"/>
        <end position="61"/>
    </location>
</feature>
<dbReference type="GO" id="GO:0005730">
    <property type="term" value="C:nucleolus"/>
    <property type="evidence" value="ECO:0007669"/>
    <property type="project" value="UniProtKB-SubCell"/>
</dbReference>
<evidence type="ECO:0000256" key="4">
    <source>
        <dbReference type="ARBA" id="ARBA00022552"/>
    </source>
</evidence>
<dbReference type="GO" id="GO:0000472">
    <property type="term" value="P:endonucleolytic cleavage to generate mature 5'-end of SSU-rRNA from (SSU-rRNA, 5.8S rRNA, LSU-rRNA)"/>
    <property type="evidence" value="ECO:0007669"/>
    <property type="project" value="TreeGrafter"/>
</dbReference>
<dbReference type="GO" id="GO:0000056">
    <property type="term" value="P:ribosomal small subunit export from nucleus"/>
    <property type="evidence" value="ECO:0007669"/>
    <property type="project" value="TreeGrafter"/>
</dbReference>
<evidence type="ECO:0000256" key="8">
    <source>
        <dbReference type="ARBA" id="ARBA00031929"/>
    </source>
</evidence>
<keyword evidence="5" id="KW-0677">Repeat</keyword>
<dbReference type="GO" id="GO:0003723">
    <property type="term" value="F:RNA binding"/>
    <property type="evidence" value="ECO:0007669"/>
    <property type="project" value="InterPro"/>
</dbReference>
<feature type="compositionally biased region" description="Basic residues" evidence="9">
    <location>
        <begin position="1"/>
        <end position="10"/>
    </location>
</feature>
<comment type="caution">
    <text evidence="10">The sequence shown here is derived from an EMBL/GenBank/DDBJ whole genome shotgun (WGS) entry which is preliminary data.</text>
</comment>
<dbReference type="GO" id="GO:0030688">
    <property type="term" value="C:preribosome, small subunit precursor"/>
    <property type="evidence" value="ECO:0007669"/>
    <property type="project" value="TreeGrafter"/>
</dbReference>
<keyword evidence="11" id="KW-1185">Reference proteome</keyword>
<dbReference type="SUPFAM" id="SSF48371">
    <property type="entry name" value="ARM repeat"/>
    <property type="match status" value="1"/>
</dbReference>
<dbReference type="InterPro" id="IPR011989">
    <property type="entry name" value="ARM-like"/>
</dbReference>
<evidence type="ECO:0000256" key="9">
    <source>
        <dbReference type="SAM" id="MobiDB-lite"/>
    </source>
</evidence>
<feature type="compositionally biased region" description="Basic and acidic residues" evidence="9">
    <location>
        <begin position="11"/>
        <end position="42"/>
    </location>
</feature>
<dbReference type="GO" id="GO:0000447">
    <property type="term" value="P:endonucleolytic cleavage in ITS1 to separate SSU-rRNA from 5.8S rRNA and LSU-rRNA from tricistronic rRNA transcript (SSU-rRNA, 5.8S rRNA, LSU-rRNA)"/>
    <property type="evidence" value="ECO:0007669"/>
    <property type="project" value="TreeGrafter"/>
</dbReference>
<dbReference type="GO" id="GO:0000480">
    <property type="term" value="P:endonucleolytic cleavage in 5'-ETS of tricistronic rRNA transcript (SSU-rRNA, 5.8S rRNA, LSU-rRNA)"/>
    <property type="evidence" value="ECO:0007669"/>
    <property type="project" value="TreeGrafter"/>
</dbReference>
<keyword evidence="3" id="KW-0690">Ribosome biogenesis</keyword>
<protein>
    <recommendedName>
        <fullName evidence="2">Nucleolar protein 9</fullName>
    </recommendedName>
    <alternativeName>
        <fullName evidence="7 8">Pumilio domain-containing protein NOP9</fullName>
    </alternativeName>
</protein>
<evidence type="ECO:0000256" key="1">
    <source>
        <dbReference type="ARBA" id="ARBA00004604"/>
    </source>
</evidence>
<dbReference type="Pfam" id="PF22493">
    <property type="entry name" value="PUF_NOP9"/>
    <property type="match status" value="1"/>
</dbReference>
<keyword evidence="4" id="KW-0698">rRNA processing</keyword>
<dbReference type="Proteomes" id="UP000053095">
    <property type="component" value="Unassembled WGS sequence"/>
</dbReference>
<name>A0A6V8HCT4_TALPI</name>
<evidence type="ECO:0000313" key="10">
    <source>
        <dbReference type="EMBL" id="GAM39290.1"/>
    </source>
</evidence>
<dbReference type="InterPro" id="IPR040000">
    <property type="entry name" value="NOP9"/>
</dbReference>
<dbReference type="InterPro" id="IPR001313">
    <property type="entry name" value="Pumilio_RNA-bd_rpt"/>
</dbReference>
<proteinExistence type="predicted"/>
<evidence type="ECO:0000256" key="5">
    <source>
        <dbReference type="ARBA" id="ARBA00022737"/>
    </source>
</evidence>
<dbReference type="InterPro" id="IPR016024">
    <property type="entry name" value="ARM-type_fold"/>
</dbReference>
<comment type="function">
    <text evidence="6">RNA-binding nucleolar protein required for pre-rRNA processing. Involved in production of 18S rRNA and assembly of small ribosomal subunit.</text>
</comment>
<sequence>MPREKQKRGRRAQEKENKRKLEDDHEEPALKRRRPTEDHSEPADYIPFDSGEQDEQNGQNGQYEQDALGADQNDTPFYGLLDTEEQEYFSRAAEVLELNQFQTAEEQSIFVESVYEEAKGKELKIACSQSCSRLLEKIISLSSTDQLRRLFSKFLGHFLNLVQHRFASHCCETLFVKVAPALTHKTSAPKKQIIGEGNEEPSLSLADMFLKVISELEGNWGYLLTERFASHTIRVLLLVLAGEPVDLSSHGSLVASKAKEGVEVHRIEGQEQVVSTKHRSAPDAFLDVLKKVMADMTTGLDDTYLRALATHHVGNPVLQLLVSLELSHFGKSTAKDSRSVLRRLIPDDTMEEGTQSAIFLTGLLYDPVGSRLVETIVRSAPGKLFKNIHKNIIRERIASLSRNEIASYVLVRCLERVGRDDLQTDLEMIIPEVPNLIERSRLTVPRALIDRCLIRNIDTAPLAKALQESLDKDPAKRLQQLLQVNNTDGPAEETAPSEKHVQGKTKTSPVLLHKSLFVQKMLEAPGALSELVYSGLLATSTDTIINMACNSVTSHVLQKALTASTSTTQFRRQFVPQFSSHMKQLALDTSGSHVVDALWNATKDIYFVKERLAQELADSEYELRDSFIGRAVWKNWSMDLYKRRRGEWKGKAKGLDDQVKALNIGDEKPRTKSKLDLARERYDASQKSAAGRVSVVTKS</sequence>
<dbReference type="Gene3D" id="1.25.10.10">
    <property type="entry name" value="Leucine-rich Repeat Variant"/>
    <property type="match status" value="3"/>
</dbReference>